<organism evidence="1 2">
    <name type="scientific">Pedobacter quisquiliarum</name>
    <dbReference type="NCBI Taxonomy" id="1834438"/>
    <lineage>
        <taxon>Bacteria</taxon>
        <taxon>Pseudomonadati</taxon>
        <taxon>Bacteroidota</taxon>
        <taxon>Sphingobacteriia</taxon>
        <taxon>Sphingobacteriales</taxon>
        <taxon>Sphingobacteriaceae</taxon>
        <taxon>Pedobacter</taxon>
    </lineage>
</organism>
<sequence>MLNNMNHTIASLRRFLLLTILIFSAGSTFAQELEGNLSFFGFMDNREYMKSGRYSQTIFGTRISPEVGLRIDSVHRLRVGFNALYEFGSQRANFFDKIEPVIYYQYEKKNVDFFIGSFPRQNLVDDYPRALLSDTLNYYRPNVQGMLGRYETSTFREIIWLDWTSRQTNIDRETFIFGLSGKYQPNKFFISHHAYMFHNAGAAIEVPGDNLQDNGAATVKLGVDLSKSTFLDSLTIAAGGMMSFERTRSVSDFVTPKGFVADLYLGYKRFSITNTFYAGEGHHLILGDKFYDAKTYNRIDLGWTPILFKNISGRFVFTYHYADGIMDNQQAFFLRYNISGSKKLR</sequence>
<reference evidence="1" key="1">
    <citation type="journal article" date="2014" name="Int. J. Syst. Evol. Microbiol.">
        <title>Complete genome sequence of Corynebacterium casei LMG S-19264T (=DSM 44701T), isolated from a smear-ripened cheese.</title>
        <authorList>
            <consortium name="US DOE Joint Genome Institute (JGI-PGF)"/>
            <person name="Walter F."/>
            <person name="Albersmeier A."/>
            <person name="Kalinowski J."/>
            <person name="Ruckert C."/>
        </authorList>
    </citation>
    <scope>NUCLEOTIDE SEQUENCE</scope>
    <source>
        <strain evidence="1">CGMCC 1.15343</strain>
    </source>
</reference>
<comment type="caution">
    <text evidence="1">The sequence shown here is derived from an EMBL/GenBank/DDBJ whole genome shotgun (WGS) entry which is preliminary data.</text>
</comment>
<dbReference type="Proteomes" id="UP000651668">
    <property type="component" value="Unassembled WGS sequence"/>
</dbReference>
<gene>
    <name evidence="1" type="ORF">GCM10011387_24910</name>
</gene>
<evidence type="ECO:0000313" key="2">
    <source>
        <dbReference type="Proteomes" id="UP000651668"/>
    </source>
</evidence>
<protein>
    <submittedName>
        <fullName evidence="1">Uncharacterized protein</fullName>
    </submittedName>
</protein>
<accession>A0A916UG32</accession>
<proteinExistence type="predicted"/>
<keyword evidence="2" id="KW-1185">Reference proteome</keyword>
<evidence type="ECO:0000313" key="1">
    <source>
        <dbReference type="EMBL" id="GGC70502.1"/>
    </source>
</evidence>
<dbReference type="AlphaFoldDB" id="A0A916UG32"/>
<name>A0A916UG32_9SPHI</name>
<reference evidence="1" key="2">
    <citation type="submission" date="2020-09" db="EMBL/GenBank/DDBJ databases">
        <authorList>
            <person name="Sun Q."/>
            <person name="Zhou Y."/>
        </authorList>
    </citation>
    <scope>NUCLEOTIDE SEQUENCE</scope>
    <source>
        <strain evidence="1">CGMCC 1.15343</strain>
    </source>
</reference>
<dbReference type="EMBL" id="BMIL01000008">
    <property type="protein sequence ID" value="GGC70502.1"/>
    <property type="molecule type" value="Genomic_DNA"/>
</dbReference>